<keyword evidence="2" id="KW-1185">Reference proteome</keyword>
<evidence type="ECO:0000313" key="1">
    <source>
        <dbReference type="EMBL" id="MST82890.1"/>
    </source>
</evidence>
<accession>A0A7X2P9V7</accession>
<dbReference type="Proteomes" id="UP000466864">
    <property type="component" value="Unassembled WGS sequence"/>
</dbReference>
<sequence length="401" mass="46048">MTTNKDSQDPPVKSEGSLTFEGTLQKIRIISNNICYGPEPYPDDEVEQRLSITSGGGIWLTRYRYGGIDDRPRLLGKEKIPADGETIQIILDAVAKAFSKNENSIYVTDVGFWNMELTNSKGQTTNISGSLVSGVPESFPSLSDLIRDKLHRNDLLLFDGNPDRVDRIEVYYDRYTEIKNPNPQDLKLPYIKWNYHEEIKIDRVTETVEHFRQIFERCDVKSIYHIEEGVSSFLDDMDLNALSEAIGNPPDVYVDPHHTDQYQILVTTKLDGVRKISGTFDKNGLPKDWPEFADDLYDFLSFYGIGDFFDKRTYGKVRRKINDLIFCNVVFEDGGKKYCYQSDEDFDIGDFVIVPAGEDNHEAVVRVESVEYHPAEEAPFPLNRIKHVIRKFDEEKDRALL</sequence>
<dbReference type="AlphaFoldDB" id="A0A7X2P9V7"/>
<organism evidence="1 2">
    <name type="scientific">Bilifractor porci</name>
    <dbReference type="NCBI Taxonomy" id="2606636"/>
    <lineage>
        <taxon>Bacteria</taxon>
        <taxon>Bacillati</taxon>
        <taxon>Bacillota</taxon>
        <taxon>Clostridia</taxon>
        <taxon>Lachnospirales</taxon>
        <taxon>Lachnospiraceae</taxon>
        <taxon>Bilifractor</taxon>
    </lineage>
</organism>
<dbReference type="RefSeq" id="WP_154458790.1">
    <property type="nucleotide sequence ID" value="NZ_VUMV01000009.1"/>
</dbReference>
<name>A0A7X2P9V7_9FIRM</name>
<evidence type="ECO:0000313" key="2">
    <source>
        <dbReference type="Proteomes" id="UP000466864"/>
    </source>
</evidence>
<reference evidence="1 2" key="1">
    <citation type="submission" date="2019-08" db="EMBL/GenBank/DDBJ databases">
        <title>In-depth cultivation of the pig gut microbiome towards novel bacterial diversity and tailored functional studies.</title>
        <authorList>
            <person name="Wylensek D."/>
            <person name="Hitch T.C.A."/>
            <person name="Clavel T."/>
        </authorList>
    </citation>
    <scope>NUCLEOTIDE SEQUENCE [LARGE SCALE GENOMIC DNA]</scope>
    <source>
        <strain evidence="1 2">Oil+RF-744-WCA-WT-13</strain>
    </source>
</reference>
<comment type="caution">
    <text evidence="1">The sequence shown here is derived from an EMBL/GenBank/DDBJ whole genome shotgun (WGS) entry which is preliminary data.</text>
</comment>
<gene>
    <name evidence="1" type="ORF">FYJ60_11295</name>
</gene>
<proteinExistence type="predicted"/>
<protein>
    <submittedName>
        <fullName evidence="1">Uncharacterized protein</fullName>
    </submittedName>
</protein>
<dbReference type="EMBL" id="VUMV01000009">
    <property type="protein sequence ID" value="MST82890.1"/>
    <property type="molecule type" value="Genomic_DNA"/>
</dbReference>